<dbReference type="Gene3D" id="3.40.50.620">
    <property type="entry name" value="HUPs"/>
    <property type="match status" value="1"/>
</dbReference>
<organism evidence="10">
    <name type="scientific">marine sediment metagenome</name>
    <dbReference type="NCBI Taxonomy" id="412755"/>
    <lineage>
        <taxon>unclassified sequences</taxon>
        <taxon>metagenomes</taxon>
        <taxon>ecological metagenomes</taxon>
    </lineage>
</organism>
<evidence type="ECO:0000256" key="3">
    <source>
        <dbReference type="ARBA" id="ARBA00022598"/>
    </source>
</evidence>
<proteinExistence type="predicted"/>
<dbReference type="InterPro" id="IPR011063">
    <property type="entry name" value="TilS/TtcA_N"/>
</dbReference>
<evidence type="ECO:0000256" key="2">
    <source>
        <dbReference type="ARBA" id="ARBA00022490"/>
    </source>
</evidence>
<dbReference type="AlphaFoldDB" id="X0X738"/>
<dbReference type="InterPro" id="IPR012795">
    <property type="entry name" value="tRNA_Ile_lys_synt_N"/>
</dbReference>
<keyword evidence="3" id="KW-0436">Ligase</keyword>
<accession>X0X738</accession>
<dbReference type="Pfam" id="PF09179">
    <property type="entry name" value="TilS"/>
    <property type="match status" value="1"/>
</dbReference>
<dbReference type="EC" id="6.3.4.19" evidence="1"/>
<comment type="catalytic activity">
    <reaction evidence="7">
        <text>cytidine(34) in tRNA(Ile2) + L-lysine + ATP = lysidine(34) in tRNA(Ile2) + AMP + diphosphate + H(+)</text>
        <dbReference type="Rhea" id="RHEA:43744"/>
        <dbReference type="Rhea" id="RHEA-COMP:10625"/>
        <dbReference type="Rhea" id="RHEA-COMP:10670"/>
        <dbReference type="ChEBI" id="CHEBI:15378"/>
        <dbReference type="ChEBI" id="CHEBI:30616"/>
        <dbReference type="ChEBI" id="CHEBI:32551"/>
        <dbReference type="ChEBI" id="CHEBI:33019"/>
        <dbReference type="ChEBI" id="CHEBI:82748"/>
        <dbReference type="ChEBI" id="CHEBI:83665"/>
        <dbReference type="ChEBI" id="CHEBI:456215"/>
        <dbReference type="EC" id="6.3.4.19"/>
    </reaction>
</comment>
<dbReference type="InterPro" id="IPR012094">
    <property type="entry name" value="tRNA_Ile_lys_synt"/>
</dbReference>
<evidence type="ECO:0000256" key="7">
    <source>
        <dbReference type="ARBA" id="ARBA00048539"/>
    </source>
</evidence>
<dbReference type="GO" id="GO:0008033">
    <property type="term" value="P:tRNA processing"/>
    <property type="evidence" value="ECO:0007669"/>
    <property type="project" value="UniProtKB-KW"/>
</dbReference>
<reference evidence="10" key="1">
    <citation type="journal article" date="2014" name="Front. Microbiol.">
        <title>High frequency of phylogenetically diverse reductive dehalogenase-homologous genes in deep subseafloor sedimentary metagenomes.</title>
        <authorList>
            <person name="Kawai M."/>
            <person name="Futagami T."/>
            <person name="Toyoda A."/>
            <person name="Takaki Y."/>
            <person name="Nishi S."/>
            <person name="Hori S."/>
            <person name="Arai W."/>
            <person name="Tsubouchi T."/>
            <person name="Morono Y."/>
            <person name="Uchiyama I."/>
            <person name="Ito T."/>
            <person name="Fujiyama A."/>
            <person name="Inagaki F."/>
            <person name="Takami H."/>
        </authorList>
    </citation>
    <scope>NUCLEOTIDE SEQUENCE</scope>
    <source>
        <strain evidence="10">Expedition CK06-06</strain>
    </source>
</reference>
<keyword evidence="2" id="KW-0963">Cytoplasm</keyword>
<dbReference type="CDD" id="cd01992">
    <property type="entry name" value="TilS_N"/>
    <property type="match status" value="1"/>
</dbReference>
<dbReference type="GO" id="GO:0032267">
    <property type="term" value="F:tRNA(Ile)-lysidine synthase activity"/>
    <property type="evidence" value="ECO:0007669"/>
    <property type="project" value="UniProtKB-EC"/>
</dbReference>
<dbReference type="InterPro" id="IPR015262">
    <property type="entry name" value="tRNA_Ile_lys_synt_subst-bd"/>
</dbReference>
<dbReference type="InterPro" id="IPR014729">
    <property type="entry name" value="Rossmann-like_a/b/a_fold"/>
</dbReference>
<dbReference type="Pfam" id="PF01171">
    <property type="entry name" value="ATP_bind_3"/>
    <property type="match status" value="1"/>
</dbReference>
<keyword evidence="4" id="KW-0819">tRNA processing</keyword>
<feature type="non-terminal residue" evidence="10">
    <location>
        <position position="244"/>
    </location>
</feature>
<evidence type="ECO:0000313" key="10">
    <source>
        <dbReference type="EMBL" id="GAG31217.1"/>
    </source>
</evidence>
<dbReference type="GO" id="GO:0005524">
    <property type="term" value="F:ATP binding"/>
    <property type="evidence" value="ECO:0007669"/>
    <property type="project" value="UniProtKB-KW"/>
</dbReference>
<dbReference type="SUPFAM" id="SSF82829">
    <property type="entry name" value="MesJ substrate recognition domain-like"/>
    <property type="match status" value="1"/>
</dbReference>
<evidence type="ECO:0000256" key="6">
    <source>
        <dbReference type="ARBA" id="ARBA00022840"/>
    </source>
</evidence>
<feature type="domain" description="tRNA(Ile)-lysidine synthase substrate-binding" evidence="9">
    <location>
        <begin position="139"/>
        <end position="192"/>
    </location>
</feature>
<evidence type="ECO:0000256" key="4">
    <source>
        <dbReference type="ARBA" id="ARBA00022694"/>
    </source>
</evidence>
<dbReference type="EMBL" id="BARS01047948">
    <property type="protein sequence ID" value="GAG31217.1"/>
    <property type="molecule type" value="Genomic_DNA"/>
</dbReference>
<evidence type="ECO:0000256" key="5">
    <source>
        <dbReference type="ARBA" id="ARBA00022741"/>
    </source>
</evidence>
<comment type="caution">
    <text evidence="10">The sequence shown here is derived from an EMBL/GenBank/DDBJ whole genome shotgun (WGS) entry which is preliminary data.</text>
</comment>
<gene>
    <name evidence="10" type="ORF">S01H1_71954</name>
</gene>
<evidence type="ECO:0000256" key="1">
    <source>
        <dbReference type="ARBA" id="ARBA00013267"/>
    </source>
</evidence>
<sequence>GHTADDQAETVLMHLVRGSGLTGLAGMRPSSSWPFPGHEDLLLARPLLEVSRGETERYCQEEGLSPCLDVTNLLLGSLRNRIRHQLLPLLRSYNPKIESALLRLAAATASDLAYLEETAGVFWHALAVKDKGSVGFRRSELTALSPAIRNRLLQAACQQLLADARQIEAVHIRSMVEALAKPASSCLSLPGGLAFAVDGESVRLTLGREAAARVRPIPETPLAVPGRTTLAGWLVEAEVLPAQG</sequence>
<evidence type="ECO:0000259" key="9">
    <source>
        <dbReference type="Pfam" id="PF09179"/>
    </source>
</evidence>
<feature type="non-terminal residue" evidence="10">
    <location>
        <position position="1"/>
    </location>
</feature>
<dbReference type="GO" id="GO:0005737">
    <property type="term" value="C:cytoplasm"/>
    <property type="evidence" value="ECO:0007669"/>
    <property type="project" value="InterPro"/>
</dbReference>
<feature type="domain" description="tRNA(Ile)-lysidine/2-thiocytidine synthase N-terminal" evidence="8">
    <location>
        <begin position="1"/>
        <end position="85"/>
    </location>
</feature>
<protein>
    <recommendedName>
        <fullName evidence="1">tRNA(Ile)-lysidine synthetase</fullName>
        <ecNumber evidence="1">6.3.4.19</ecNumber>
    </recommendedName>
</protein>
<dbReference type="PANTHER" id="PTHR43033">
    <property type="entry name" value="TRNA(ILE)-LYSIDINE SYNTHASE-RELATED"/>
    <property type="match status" value="1"/>
</dbReference>
<keyword evidence="6" id="KW-0067">ATP-binding</keyword>
<dbReference type="SUPFAM" id="SSF52402">
    <property type="entry name" value="Adenine nucleotide alpha hydrolases-like"/>
    <property type="match status" value="1"/>
</dbReference>
<evidence type="ECO:0000259" key="8">
    <source>
        <dbReference type="Pfam" id="PF01171"/>
    </source>
</evidence>
<dbReference type="PANTHER" id="PTHR43033:SF1">
    <property type="entry name" value="TRNA(ILE)-LYSIDINE SYNTHASE-RELATED"/>
    <property type="match status" value="1"/>
</dbReference>
<dbReference type="Gene3D" id="1.20.59.20">
    <property type="match status" value="1"/>
</dbReference>
<keyword evidence="5" id="KW-0547">Nucleotide-binding</keyword>
<name>X0X738_9ZZZZ</name>